<dbReference type="InterPro" id="IPR009921">
    <property type="entry name" value="YehS-like"/>
</dbReference>
<accession>A0ABW8NER1</accession>
<organism evidence="1 2">
    <name type="scientific">Oceanobacter antarcticus</name>
    <dbReference type="NCBI Taxonomy" id="3133425"/>
    <lineage>
        <taxon>Bacteria</taxon>
        <taxon>Pseudomonadati</taxon>
        <taxon>Pseudomonadota</taxon>
        <taxon>Gammaproteobacteria</taxon>
        <taxon>Oceanospirillales</taxon>
        <taxon>Oceanospirillaceae</taxon>
        <taxon>Oceanobacter</taxon>
    </lineage>
</organism>
<evidence type="ECO:0000313" key="1">
    <source>
        <dbReference type="EMBL" id="MFK4751451.1"/>
    </source>
</evidence>
<proteinExistence type="predicted"/>
<dbReference type="RefSeq" id="WP_416204908.1">
    <property type="nucleotide sequence ID" value="NZ_JBBKTX010000003.1"/>
</dbReference>
<sequence>MDFMPTNDVFHHLCNLLELNDNEKLVAMFAAQGVEVTKSKIKSWKTKTGNTGRDYRPMPRHALDIFINEVYANDSWRYDD</sequence>
<dbReference type="EMBL" id="JBBKTX010000003">
    <property type="protein sequence ID" value="MFK4751451.1"/>
    <property type="molecule type" value="Genomic_DNA"/>
</dbReference>
<protein>
    <submittedName>
        <fullName evidence="1">DUF1456 family protein</fullName>
    </submittedName>
</protein>
<keyword evidence="2" id="KW-1185">Reference proteome</keyword>
<reference evidence="1 2" key="1">
    <citation type="submission" date="2024-03" db="EMBL/GenBank/DDBJ databases">
        <title>High-quality draft genome sequence of Oceanobacter sp. wDCs-4.</title>
        <authorList>
            <person name="Dong C."/>
        </authorList>
    </citation>
    <scope>NUCLEOTIDE SEQUENCE [LARGE SCALE GENOMIC DNA]</scope>
    <source>
        <strain evidence="2">wDCs-4</strain>
    </source>
</reference>
<dbReference type="Pfam" id="PF07308">
    <property type="entry name" value="DUF1456"/>
    <property type="match status" value="1"/>
</dbReference>
<dbReference type="Proteomes" id="UP001620597">
    <property type="component" value="Unassembled WGS sequence"/>
</dbReference>
<evidence type="ECO:0000313" key="2">
    <source>
        <dbReference type="Proteomes" id="UP001620597"/>
    </source>
</evidence>
<name>A0ABW8NER1_9GAMM</name>
<gene>
    <name evidence="1" type="ORF">WG929_03410</name>
</gene>
<comment type="caution">
    <text evidence="1">The sequence shown here is derived from an EMBL/GenBank/DDBJ whole genome shotgun (WGS) entry which is preliminary data.</text>
</comment>